<dbReference type="Proteomes" id="UP001516023">
    <property type="component" value="Unassembled WGS sequence"/>
</dbReference>
<dbReference type="AlphaFoldDB" id="A0ABD3P0P9"/>
<evidence type="ECO:0000313" key="2">
    <source>
        <dbReference type="EMBL" id="KAL3781549.1"/>
    </source>
</evidence>
<reference evidence="2 3" key="1">
    <citation type="journal article" date="2020" name="G3 (Bethesda)">
        <title>Improved Reference Genome for Cyclotella cryptica CCMP332, a Model for Cell Wall Morphogenesis, Salinity Adaptation, and Lipid Production in Diatoms (Bacillariophyta).</title>
        <authorList>
            <person name="Roberts W.R."/>
            <person name="Downey K.M."/>
            <person name="Ruck E.C."/>
            <person name="Traller J.C."/>
            <person name="Alverson A.J."/>
        </authorList>
    </citation>
    <scope>NUCLEOTIDE SEQUENCE [LARGE SCALE GENOMIC DNA]</scope>
    <source>
        <strain evidence="2 3">CCMP332</strain>
    </source>
</reference>
<keyword evidence="3" id="KW-1185">Reference proteome</keyword>
<name>A0ABD3P0P9_9STRA</name>
<feature type="compositionally biased region" description="Polar residues" evidence="1">
    <location>
        <begin position="1"/>
        <end position="31"/>
    </location>
</feature>
<evidence type="ECO:0000256" key="1">
    <source>
        <dbReference type="SAM" id="MobiDB-lite"/>
    </source>
</evidence>
<accession>A0ABD3P0P9</accession>
<evidence type="ECO:0000313" key="3">
    <source>
        <dbReference type="Proteomes" id="UP001516023"/>
    </source>
</evidence>
<organism evidence="2 3">
    <name type="scientific">Cyclotella cryptica</name>
    <dbReference type="NCBI Taxonomy" id="29204"/>
    <lineage>
        <taxon>Eukaryota</taxon>
        <taxon>Sar</taxon>
        <taxon>Stramenopiles</taxon>
        <taxon>Ochrophyta</taxon>
        <taxon>Bacillariophyta</taxon>
        <taxon>Coscinodiscophyceae</taxon>
        <taxon>Thalassiosirophycidae</taxon>
        <taxon>Stephanodiscales</taxon>
        <taxon>Stephanodiscaceae</taxon>
        <taxon>Cyclotella</taxon>
    </lineage>
</organism>
<comment type="caution">
    <text evidence="2">The sequence shown here is derived from an EMBL/GenBank/DDBJ whole genome shotgun (WGS) entry which is preliminary data.</text>
</comment>
<gene>
    <name evidence="2" type="ORF">HJC23_000034</name>
</gene>
<proteinExistence type="predicted"/>
<dbReference type="EMBL" id="JABMIG020000313">
    <property type="protein sequence ID" value="KAL3781549.1"/>
    <property type="molecule type" value="Genomic_DNA"/>
</dbReference>
<feature type="region of interest" description="Disordered" evidence="1">
    <location>
        <begin position="1"/>
        <end position="65"/>
    </location>
</feature>
<sequence length="115" mass="12471">MGQKQSSQPAIDGTNNASASQSESTPTSTNVDIAAMIKSLANPPQEDSRSNDFGQPIHPQSDAGAASKFITDCRVQQRASLQCIEENYENKDAAQPTFLRIIKNVGGRSMRESWN</sequence>
<protein>
    <submittedName>
        <fullName evidence="2">Uncharacterized protein</fullName>
    </submittedName>
</protein>